<sequence length="254" mass="28908">MTSKRTFLVGISGASSSGKTTVARLVNSLLPNSVLIHQDDFYYPDDKIPYDEARGESNWDSADAVDFPKLIHTLKEIKADPETVYHVDSLELDDHKKFSLDENFVEAMKTFVSEQEKTNGLDNVRIVILDGFLLFNNTEVLDLLDAKFFFTAKYQTLKDRRAARHGYNTIAGFWVDPPNYFDNFVWAEYFLNHKHLFKKDTADLETHVKETGGVIATSEIQQFQNENDTNVDQLVSSVIKAITRKIGDITLDSI</sequence>
<name>W6MFC6_9ASCO</name>
<dbReference type="Gene3D" id="3.40.50.300">
    <property type="entry name" value="P-loop containing nucleotide triphosphate hydrolases"/>
    <property type="match status" value="1"/>
</dbReference>
<dbReference type="PRINTS" id="PR00988">
    <property type="entry name" value="URIDINKINASE"/>
</dbReference>
<proteinExistence type="predicted"/>
<protein>
    <recommendedName>
        <fullName evidence="1">Phosphoribulokinase/uridine kinase domain-containing protein</fullName>
    </recommendedName>
</protein>
<dbReference type="InterPro" id="IPR027417">
    <property type="entry name" value="P-loop_NTPase"/>
</dbReference>
<dbReference type="CDD" id="cd02024">
    <property type="entry name" value="NRK1"/>
    <property type="match status" value="1"/>
</dbReference>
<dbReference type="GeneID" id="34517874"/>
<dbReference type="GO" id="GO:0005524">
    <property type="term" value="F:ATP binding"/>
    <property type="evidence" value="ECO:0007669"/>
    <property type="project" value="InterPro"/>
</dbReference>
<reference evidence="2" key="2">
    <citation type="submission" date="2014-02" db="EMBL/GenBank/DDBJ databases">
        <title>Complete DNA sequence of /Kuraishia capsulata/ illustrates novel genomic features among budding yeasts (/Saccharomycotina/).</title>
        <authorList>
            <person name="Morales L."/>
            <person name="Noel B."/>
            <person name="Porcel B."/>
            <person name="Marcet-Houben M."/>
            <person name="Hullo M-F."/>
            <person name="Sacerdot C."/>
            <person name="Tekaia F."/>
            <person name="Leh-Louis V."/>
            <person name="Despons L."/>
            <person name="Khanna V."/>
            <person name="Aury J-M."/>
            <person name="Barbe V."/>
            <person name="Couloux A."/>
            <person name="Labadie K."/>
            <person name="Pelletier E."/>
            <person name="Souciet J-L."/>
            <person name="Boekhout T."/>
            <person name="Gabaldon T."/>
            <person name="Wincker P."/>
            <person name="Dujon B."/>
        </authorList>
    </citation>
    <scope>NUCLEOTIDE SEQUENCE</scope>
    <source>
        <strain evidence="2">CBS 1993</strain>
    </source>
</reference>
<dbReference type="AlphaFoldDB" id="W6MFC6"/>
<accession>W6MFC6</accession>
<dbReference type="RefSeq" id="XP_022456486.1">
    <property type="nucleotide sequence ID" value="XM_022604971.1"/>
</dbReference>
<dbReference type="Pfam" id="PF00485">
    <property type="entry name" value="PRK"/>
    <property type="match status" value="1"/>
</dbReference>
<dbReference type="EMBL" id="HG793125">
    <property type="protein sequence ID" value="CDK24469.1"/>
    <property type="molecule type" value="Genomic_DNA"/>
</dbReference>
<organism evidence="2 3">
    <name type="scientific">Kuraishia capsulata CBS 1993</name>
    <dbReference type="NCBI Taxonomy" id="1382522"/>
    <lineage>
        <taxon>Eukaryota</taxon>
        <taxon>Fungi</taxon>
        <taxon>Dikarya</taxon>
        <taxon>Ascomycota</taxon>
        <taxon>Saccharomycotina</taxon>
        <taxon>Pichiomycetes</taxon>
        <taxon>Pichiales</taxon>
        <taxon>Pichiaceae</taxon>
        <taxon>Kuraishia</taxon>
    </lineage>
</organism>
<dbReference type="PANTHER" id="PTHR10285">
    <property type="entry name" value="URIDINE KINASE"/>
    <property type="match status" value="1"/>
</dbReference>
<dbReference type="STRING" id="1382522.W6MFC6"/>
<dbReference type="OrthoDB" id="10041966at2759"/>
<evidence type="ECO:0000313" key="3">
    <source>
        <dbReference type="Proteomes" id="UP000019384"/>
    </source>
</evidence>
<evidence type="ECO:0000259" key="1">
    <source>
        <dbReference type="Pfam" id="PF00485"/>
    </source>
</evidence>
<dbReference type="GO" id="GO:0050262">
    <property type="term" value="F:ribosylnicotinamide kinase activity"/>
    <property type="evidence" value="ECO:0007669"/>
    <property type="project" value="EnsemblFungi"/>
</dbReference>
<dbReference type="SUPFAM" id="SSF52540">
    <property type="entry name" value="P-loop containing nucleoside triphosphate hydrolases"/>
    <property type="match status" value="1"/>
</dbReference>
<dbReference type="HOGENOM" id="CLU_058668_1_1_1"/>
<dbReference type="GO" id="GO:0046495">
    <property type="term" value="P:nicotinamide riboside metabolic process"/>
    <property type="evidence" value="ECO:0007669"/>
    <property type="project" value="EnsemblFungi"/>
</dbReference>
<evidence type="ECO:0000313" key="2">
    <source>
        <dbReference type="EMBL" id="CDK24469.1"/>
    </source>
</evidence>
<gene>
    <name evidence="2" type="ORF">KUCA_T00000432001</name>
</gene>
<feature type="domain" description="Phosphoribulokinase/uridine kinase" evidence="1">
    <location>
        <begin position="9"/>
        <end position="152"/>
    </location>
</feature>
<dbReference type="InterPro" id="IPR006083">
    <property type="entry name" value="PRK/URK"/>
</dbReference>
<dbReference type="GO" id="GO:0034355">
    <property type="term" value="P:NAD+ biosynthetic process via the salvage pathway"/>
    <property type="evidence" value="ECO:0007669"/>
    <property type="project" value="EnsemblFungi"/>
</dbReference>
<reference evidence="2" key="1">
    <citation type="submission" date="2013-12" db="EMBL/GenBank/DDBJ databases">
        <authorList>
            <person name="Genoscope - CEA"/>
        </authorList>
    </citation>
    <scope>NUCLEOTIDE SEQUENCE</scope>
    <source>
        <strain evidence="2">CBS 1993</strain>
    </source>
</reference>
<keyword evidence="3" id="KW-1185">Reference proteome</keyword>
<dbReference type="Proteomes" id="UP000019384">
    <property type="component" value="Unassembled WGS sequence"/>
</dbReference>